<evidence type="ECO:0000313" key="3">
    <source>
        <dbReference type="Proteomes" id="UP000253850"/>
    </source>
</evidence>
<accession>A0AAX2AA37</accession>
<evidence type="ECO:0000313" key="2">
    <source>
        <dbReference type="EMBL" id="RXK10462.1"/>
    </source>
</evidence>
<sequence length="351" mass="40508">MIINSNSSYSSISLTNNKKVLNEENKNNVDNKEEKLSKEETLIKARNEYKGELALRIKMLNEHYSKVIQFTKQFESPINHMKDKYFNSHSPYYIEGLTDKERNAAYKNEFNYLKWGKFTTGASFPDPIFRERGFLYGDVEVARNKAFQRQEVNKQFSELLDVNKLSLPQDTKLRFTIDPNGYKVSISGLEDKNLINSLQDALNGNNAKQLFYHILYSASNGSSQVSDEKYNRFSVIRDTMDMTGYNLNDLKLVDGKFLTQEGIDIFEIYKENIKNSDQIPDQFKGLATSSYKKDLDNLAQNGFHSVPDLLLSIDYQNGSFYDVFQAENFGSGKTDWIDDLQNSKKINPIYV</sequence>
<evidence type="ECO:0000313" key="1">
    <source>
        <dbReference type="EMBL" id="AXH12614.1"/>
    </source>
</evidence>
<protein>
    <submittedName>
        <fullName evidence="2">DUF4885 domain-containing protein</fullName>
    </submittedName>
</protein>
<dbReference type="EMBL" id="CP031217">
    <property type="protein sequence ID" value="AXH12614.1"/>
    <property type="molecule type" value="Genomic_DNA"/>
</dbReference>
<reference evidence="2 4" key="1">
    <citation type="submission" date="2017-10" db="EMBL/GenBank/DDBJ databases">
        <title>Genomics of the genus Arcobacter.</title>
        <authorList>
            <person name="Perez-Cataluna A."/>
            <person name="Figueras M.J."/>
        </authorList>
    </citation>
    <scope>NUCLEOTIDE SEQUENCE [LARGE SCALE GENOMIC DNA]</scope>
    <source>
        <strain evidence="2 4">CECT 7835</strain>
    </source>
</reference>
<dbReference type="Proteomes" id="UP000253850">
    <property type="component" value="Chromosome"/>
</dbReference>
<dbReference type="Pfam" id="PF16226">
    <property type="entry name" value="DUF4885"/>
    <property type="match status" value="1"/>
</dbReference>
<dbReference type="InterPro" id="IPR032617">
    <property type="entry name" value="DUF4885"/>
</dbReference>
<dbReference type="RefSeq" id="WP_114839440.1">
    <property type="nucleotide sequence ID" value="NZ_CP031217.1"/>
</dbReference>
<evidence type="ECO:0000313" key="4">
    <source>
        <dbReference type="Proteomes" id="UP000289193"/>
    </source>
</evidence>
<dbReference type="KEGG" id="hbv:ABIV_1624"/>
<dbReference type="Proteomes" id="UP000289193">
    <property type="component" value="Unassembled WGS sequence"/>
</dbReference>
<proteinExistence type="predicted"/>
<keyword evidence="4" id="KW-1185">Reference proteome</keyword>
<reference evidence="1 3" key="2">
    <citation type="submission" date="2018-07" db="EMBL/GenBank/DDBJ databases">
        <title>Complete genome of the Arcobacter bivalviorum type strain LMG 26154.</title>
        <authorList>
            <person name="Miller W.G."/>
            <person name="Yee E."/>
            <person name="Bono J.L."/>
        </authorList>
    </citation>
    <scope>NUCLEOTIDE SEQUENCE [LARGE SCALE GENOMIC DNA]</scope>
    <source>
        <strain evidence="1 3">LMG 26154</strain>
    </source>
</reference>
<dbReference type="AlphaFoldDB" id="A0AAX2AA37"/>
<organism evidence="2 4">
    <name type="scientific">Halarcobacter bivalviorum</name>
    <dbReference type="NCBI Taxonomy" id="663364"/>
    <lineage>
        <taxon>Bacteria</taxon>
        <taxon>Pseudomonadati</taxon>
        <taxon>Campylobacterota</taxon>
        <taxon>Epsilonproteobacteria</taxon>
        <taxon>Campylobacterales</taxon>
        <taxon>Arcobacteraceae</taxon>
        <taxon>Halarcobacter</taxon>
    </lineage>
</organism>
<dbReference type="EMBL" id="PDKM01000002">
    <property type="protein sequence ID" value="RXK10462.1"/>
    <property type="molecule type" value="Genomic_DNA"/>
</dbReference>
<name>A0AAX2AA37_9BACT</name>
<gene>
    <name evidence="1" type="ORF">ABIV_1624</name>
    <name evidence="2" type="ORF">CRV05_04080</name>
</gene>